<accession>A0A1F5Y216</accession>
<keyword evidence="1" id="KW-0472">Membrane</keyword>
<dbReference type="AlphaFoldDB" id="A0A1F5Y216"/>
<evidence type="ECO:0000313" key="3">
    <source>
        <dbReference type="Proteomes" id="UP000177720"/>
    </source>
</evidence>
<keyword evidence="1" id="KW-1133">Transmembrane helix</keyword>
<protein>
    <submittedName>
        <fullName evidence="2">Uncharacterized protein</fullName>
    </submittedName>
</protein>
<comment type="caution">
    <text evidence="2">The sequence shown here is derived from an EMBL/GenBank/DDBJ whole genome shotgun (WGS) entry which is preliminary data.</text>
</comment>
<name>A0A1F5Y216_9BACT</name>
<feature type="transmembrane region" description="Helical" evidence="1">
    <location>
        <begin position="59"/>
        <end position="79"/>
    </location>
</feature>
<sequence>MVFLNVIGILMTLGAALVVLKSFLLWRGILRGGIFLFVLGFSFFALGFAIRIFELFPNSDLIFFAMGAAFMLLGAKKVFSLNPRGTDK</sequence>
<gene>
    <name evidence="2" type="ORF">A2Y47_00785</name>
</gene>
<evidence type="ECO:0000256" key="1">
    <source>
        <dbReference type="SAM" id="Phobius"/>
    </source>
</evidence>
<dbReference type="EMBL" id="MFIN01000050">
    <property type="protein sequence ID" value="OGF94170.1"/>
    <property type="molecule type" value="Genomic_DNA"/>
</dbReference>
<organism evidence="2 3">
    <name type="scientific">Candidatus Giovannonibacteria bacterium RIFCSPLOWO2_12_43_8</name>
    <dbReference type="NCBI Taxonomy" id="1798361"/>
    <lineage>
        <taxon>Bacteria</taxon>
        <taxon>Candidatus Giovannoniibacteriota</taxon>
    </lineage>
</organism>
<keyword evidence="1" id="KW-0812">Transmembrane</keyword>
<feature type="transmembrane region" description="Helical" evidence="1">
    <location>
        <begin position="33"/>
        <end position="53"/>
    </location>
</feature>
<dbReference type="Proteomes" id="UP000177720">
    <property type="component" value="Unassembled WGS sequence"/>
</dbReference>
<reference evidence="2 3" key="1">
    <citation type="journal article" date="2016" name="Nat. Commun.">
        <title>Thousands of microbial genomes shed light on interconnected biogeochemical processes in an aquifer system.</title>
        <authorList>
            <person name="Anantharaman K."/>
            <person name="Brown C.T."/>
            <person name="Hug L.A."/>
            <person name="Sharon I."/>
            <person name="Castelle C.J."/>
            <person name="Probst A.J."/>
            <person name="Thomas B.C."/>
            <person name="Singh A."/>
            <person name="Wilkins M.J."/>
            <person name="Karaoz U."/>
            <person name="Brodie E.L."/>
            <person name="Williams K.H."/>
            <person name="Hubbard S.S."/>
            <person name="Banfield J.F."/>
        </authorList>
    </citation>
    <scope>NUCLEOTIDE SEQUENCE [LARGE SCALE GENOMIC DNA]</scope>
</reference>
<evidence type="ECO:0000313" key="2">
    <source>
        <dbReference type="EMBL" id="OGF94170.1"/>
    </source>
</evidence>
<feature type="transmembrane region" description="Helical" evidence="1">
    <location>
        <begin position="6"/>
        <end position="26"/>
    </location>
</feature>
<proteinExistence type="predicted"/>